<reference evidence="8 9" key="1">
    <citation type="submission" date="2015-11" db="EMBL/GenBank/DDBJ databases">
        <title>Genomic analysis of 38 Legionella species identifies large and diverse effector repertoires.</title>
        <authorList>
            <person name="Burstein D."/>
            <person name="Amaro F."/>
            <person name="Zusman T."/>
            <person name="Lifshitz Z."/>
            <person name="Cohen O."/>
            <person name="Gilbert J.A."/>
            <person name="Pupko T."/>
            <person name="Shuman H.A."/>
            <person name="Segal G."/>
        </authorList>
    </citation>
    <scope>NUCLEOTIDE SEQUENCE [LARGE SCALE GENOMIC DNA]</scope>
    <source>
        <strain evidence="8 9">Mt.St.Helens-4</strain>
    </source>
</reference>
<dbReference type="EMBL" id="LNYV01000029">
    <property type="protein sequence ID" value="KTD56850.1"/>
    <property type="molecule type" value="Genomic_DNA"/>
</dbReference>
<comment type="subcellular location">
    <subcellularLocation>
        <location evidence="1">Membrane</location>
        <topology evidence="1">Multi-pass membrane protein</topology>
    </subcellularLocation>
</comment>
<dbReference type="PANTHER" id="PTHR38459">
    <property type="entry name" value="PROPHAGE BACTOPRENOL-LINKED GLUCOSE TRANSLOCASE HOMOLOG"/>
    <property type="match status" value="1"/>
</dbReference>
<keyword evidence="3 6" id="KW-0812">Transmembrane</keyword>
<comment type="similarity">
    <text evidence="2">Belongs to the GtrA family.</text>
</comment>
<keyword evidence="5 6" id="KW-0472">Membrane</keyword>
<proteinExistence type="inferred from homology"/>
<dbReference type="PANTHER" id="PTHR38459:SF1">
    <property type="entry name" value="PROPHAGE BACTOPRENOL-LINKED GLUCOSE TRANSLOCASE HOMOLOG"/>
    <property type="match status" value="1"/>
</dbReference>
<feature type="domain" description="GtrA/DPMS transmembrane" evidence="7">
    <location>
        <begin position="20"/>
        <end position="133"/>
    </location>
</feature>
<feature type="transmembrane region" description="Helical" evidence="6">
    <location>
        <begin position="17"/>
        <end position="37"/>
    </location>
</feature>
<feature type="transmembrane region" description="Helical" evidence="6">
    <location>
        <begin position="109"/>
        <end position="128"/>
    </location>
</feature>
<evidence type="ECO:0000256" key="2">
    <source>
        <dbReference type="ARBA" id="ARBA00009399"/>
    </source>
</evidence>
<evidence type="ECO:0000313" key="8">
    <source>
        <dbReference type="EMBL" id="KTD56850.1"/>
    </source>
</evidence>
<dbReference type="Pfam" id="PF04138">
    <property type="entry name" value="GtrA_DPMS_TM"/>
    <property type="match status" value="1"/>
</dbReference>
<dbReference type="InterPro" id="IPR007267">
    <property type="entry name" value="GtrA_DPMS_TM"/>
</dbReference>
<evidence type="ECO:0000256" key="5">
    <source>
        <dbReference type="ARBA" id="ARBA00023136"/>
    </source>
</evidence>
<name>A0A0W0YJ11_9GAMM</name>
<dbReference type="AlphaFoldDB" id="A0A0W0YJ11"/>
<dbReference type="GO" id="GO:0000271">
    <property type="term" value="P:polysaccharide biosynthetic process"/>
    <property type="evidence" value="ECO:0007669"/>
    <property type="project" value="InterPro"/>
</dbReference>
<dbReference type="PATRIC" id="fig|28087.4.peg.1958"/>
<accession>A0A0W0YJ11</accession>
<feature type="transmembrane region" description="Helical" evidence="6">
    <location>
        <begin position="84"/>
        <end position="103"/>
    </location>
</feature>
<sequence>MRNPVLTTTSLSLGLRLIYFFGIGGTAALVHLSVVFILVSFLYIPALIANIFAFLIAFNVSFLGHKYFTFSHLHDEKKLSLPHFFLVASSAGVINELLFFLLLKYTTLNYLFALILVLGFVSIYSFIISRTWACR</sequence>
<evidence type="ECO:0000256" key="4">
    <source>
        <dbReference type="ARBA" id="ARBA00022989"/>
    </source>
</evidence>
<feature type="transmembrane region" description="Helical" evidence="6">
    <location>
        <begin position="43"/>
        <end position="63"/>
    </location>
</feature>
<protein>
    <submittedName>
        <fullName evidence="8">GtrA-like protein</fullName>
    </submittedName>
</protein>
<evidence type="ECO:0000256" key="6">
    <source>
        <dbReference type="SAM" id="Phobius"/>
    </source>
</evidence>
<dbReference type="OrthoDB" id="8562382at2"/>
<dbReference type="Proteomes" id="UP000054621">
    <property type="component" value="Unassembled WGS sequence"/>
</dbReference>
<evidence type="ECO:0000313" key="9">
    <source>
        <dbReference type="Proteomes" id="UP000054621"/>
    </source>
</evidence>
<dbReference type="RefSeq" id="WP_027271297.1">
    <property type="nucleotide sequence ID" value="NZ_CAAAJE010000016.1"/>
</dbReference>
<organism evidence="8 9">
    <name type="scientific">Legionella sainthelensi</name>
    <dbReference type="NCBI Taxonomy" id="28087"/>
    <lineage>
        <taxon>Bacteria</taxon>
        <taxon>Pseudomonadati</taxon>
        <taxon>Pseudomonadota</taxon>
        <taxon>Gammaproteobacteria</taxon>
        <taxon>Legionellales</taxon>
        <taxon>Legionellaceae</taxon>
        <taxon>Legionella</taxon>
    </lineage>
</organism>
<comment type="caution">
    <text evidence="8">The sequence shown here is derived from an EMBL/GenBank/DDBJ whole genome shotgun (WGS) entry which is preliminary data.</text>
</comment>
<evidence type="ECO:0000259" key="7">
    <source>
        <dbReference type="Pfam" id="PF04138"/>
    </source>
</evidence>
<gene>
    <name evidence="8" type="ORF">Lsai_1827</name>
</gene>
<dbReference type="STRING" id="28087.Lsai_1827"/>
<dbReference type="GO" id="GO:0005886">
    <property type="term" value="C:plasma membrane"/>
    <property type="evidence" value="ECO:0007669"/>
    <property type="project" value="TreeGrafter"/>
</dbReference>
<dbReference type="InterPro" id="IPR051401">
    <property type="entry name" value="GtrA_CellWall_Glycosyl"/>
</dbReference>
<keyword evidence="4 6" id="KW-1133">Transmembrane helix</keyword>
<evidence type="ECO:0000256" key="1">
    <source>
        <dbReference type="ARBA" id="ARBA00004141"/>
    </source>
</evidence>
<evidence type="ECO:0000256" key="3">
    <source>
        <dbReference type="ARBA" id="ARBA00022692"/>
    </source>
</evidence>